<dbReference type="STRING" id="1051890.A0A3N4LCF5"/>
<dbReference type="OrthoDB" id="5414467at2759"/>
<reference evidence="2 3" key="1">
    <citation type="journal article" date="2018" name="Nat. Ecol. Evol.">
        <title>Pezizomycetes genomes reveal the molecular basis of ectomycorrhizal truffle lifestyle.</title>
        <authorList>
            <person name="Murat C."/>
            <person name="Payen T."/>
            <person name="Noel B."/>
            <person name="Kuo A."/>
            <person name="Morin E."/>
            <person name="Chen J."/>
            <person name="Kohler A."/>
            <person name="Krizsan K."/>
            <person name="Balestrini R."/>
            <person name="Da Silva C."/>
            <person name="Montanini B."/>
            <person name="Hainaut M."/>
            <person name="Levati E."/>
            <person name="Barry K.W."/>
            <person name="Belfiori B."/>
            <person name="Cichocki N."/>
            <person name="Clum A."/>
            <person name="Dockter R.B."/>
            <person name="Fauchery L."/>
            <person name="Guy J."/>
            <person name="Iotti M."/>
            <person name="Le Tacon F."/>
            <person name="Lindquist E.A."/>
            <person name="Lipzen A."/>
            <person name="Malagnac F."/>
            <person name="Mello A."/>
            <person name="Molinier V."/>
            <person name="Miyauchi S."/>
            <person name="Poulain J."/>
            <person name="Riccioni C."/>
            <person name="Rubini A."/>
            <person name="Sitrit Y."/>
            <person name="Splivallo R."/>
            <person name="Traeger S."/>
            <person name="Wang M."/>
            <person name="Zifcakova L."/>
            <person name="Wipf D."/>
            <person name="Zambonelli A."/>
            <person name="Paolocci F."/>
            <person name="Nowrousian M."/>
            <person name="Ottonello S."/>
            <person name="Baldrian P."/>
            <person name="Spatafora J.W."/>
            <person name="Henrissat B."/>
            <person name="Nagy L.G."/>
            <person name="Aury J.M."/>
            <person name="Wincker P."/>
            <person name="Grigoriev I.V."/>
            <person name="Bonfante P."/>
            <person name="Martin F.M."/>
        </authorList>
    </citation>
    <scope>NUCLEOTIDE SEQUENCE [LARGE SCALE GENOMIC DNA]</scope>
    <source>
        <strain evidence="2 3">ATCC MYA-4762</strain>
    </source>
</reference>
<accession>A0A3N4LCF5</accession>
<evidence type="ECO:0000313" key="3">
    <source>
        <dbReference type="Proteomes" id="UP000267821"/>
    </source>
</evidence>
<organism evidence="2 3">
    <name type="scientific">Terfezia boudieri ATCC MYA-4762</name>
    <dbReference type="NCBI Taxonomy" id="1051890"/>
    <lineage>
        <taxon>Eukaryota</taxon>
        <taxon>Fungi</taxon>
        <taxon>Dikarya</taxon>
        <taxon>Ascomycota</taxon>
        <taxon>Pezizomycotina</taxon>
        <taxon>Pezizomycetes</taxon>
        <taxon>Pezizales</taxon>
        <taxon>Pezizaceae</taxon>
        <taxon>Terfezia</taxon>
    </lineage>
</organism>
<evidence type="ECO:0000313" key="2">
    <source>
        <dbReference type="EMBL" id="RPB18341.1"/>
    </source>
</evidence>
<keyword evidence="3" id="KW-1185">Reference proteome</keyword>
<feature type="region of interest" description="Disordered" evidence="1">
    <location>
        <begin position="1"/>
        <end position="64"/>
    </location>
</feature>
<gene>
    <name evidence="2" type="ORF">L211DRAFT_875760</name>
</gene>
<proteinExistence type="predicted"/>
<dbReference type="InParanoid" id="A0A3N4LCF5"/>
<sequence length="402" mass="44750">MLHAQHSCSTLPAQRSPLNAPHSTLPAQCSTLNAPPRSMLHHAQRSTTLNTPPRSKLHAQRSTLNAQCSTLHAPPRLTLQHGQRSTMNLPMAAPNSSSSPTAPTSASTTPSDLTTSIALTTSASTSTSTSPSASATATTTTSASASASTSASTSTSTTLTSFSKSILLHNKYFENHLDHLVASGAFNNDYPRRAKGLRAHIKRCLESWEFLRKDRIYWEASISISILKWSLKNSRGQYSLPIMQNSKLSTFHKFKSGSEHLEIRDKDSCLLAYHFKIPFFLVDGLVESHELLPELEIHHQRKIDPRGEFPIRHYATWADSSLDIFHSKDYLTQQPASGNWIERNKSLWRYLGDRLKLIIPETYNKLTNINLPEPLELLCNPWSGTAINQQMTPDSILQHHQD</sequence>
<feature type="region of interest" description="Disordered" evidence="1">
    <location>
        <begin position="87"/>
        <end position="155"/>
    </location>
</feature>
<dbReference type="Proteomes" id="UP000267821">
    <property type="component" value="Unassembled WGS sequence"/>
</dbReference>
<dbReference type="AlphaFoldDB" id="A0A3N4LCF5"/>
<name>A0A3N4LCF5_9PEZI</name>
<dbReference type="EMBL" id="ML121641">
    <property type="protein sequence ID" value="RPB18341.1"/>
    <property type="molecule type" value="Genomic_DNA"/>
</dbReference>
<feature type="compositionally biased region" description="Low complexity" evidence="1">
    <location>
        <begin position="92"/>
        <end position="155"/>
    </location>
</feature>
<protein>
    <submittedName>
        <fullName evidence="2">Uncharacterized protein</fullName>
    </submittedName>
</protein>
<evidence type="ECO:0000256" key="1">
    <source>
        <dbReference type="SAM" id="MobiDB-lite"/>
    </source>
</evidence>
<feature type="compositionally biased region" description="Polar residues" evidence="1">
    <location>
        <begin position="1"/>
        <end position="33"/>
    </location>
</feature>